<feature type="compositionally biased region" description="Low complexity" evidence="1">
    <location>
        <begin position="100"/>
        <end position="124"/>
    </location>
</feature>
<name>A0A225AKK6_TALAT</name>
<dbReference type="Proteomes" id="UP000214365">
    <property type="component" value="Unassembled WGS sequence"/>
</dbReference>
<evidence type="ECO:0000256" key="1">
    <source>
        <dbReference type="SAM" id="MobiDB-lite"/>
    </source>
</evidence>
<organism evidence="3 4">
    <name type="scientific">Talaromyces atroroseus</name>
    <dbReference type="NCBI Taxonomy" id="1441469"/>
    <lineage>
        <taxon>Eukaryota</taxon>
        <taxon>Fungi</taxon>
        <taxon>Dikarya</taxon>
        <taxon>Ascomycota</taxon>
        <taxon>Pezizomycotina</taxon>
        <taxon>Eurotiomycetes</taxon>
        <taxon>Eurotiomycetidae</taxon>
        <taxon>Eurotiales</taxon>
        <taxon>Trichocomaceae</taxon>
        <taxon>Talaromyces</taxon>
        <taxon>Talaromyces sect. Trachyspermi</taxon>
    </lineage>
</organism>
<sequence>MELSYTLSHELGTMFGFLAACILTVGGYYIIWQALQRRAAARDEARRKDLHARGFHHERGGYHDKALHRYASRDPIAQSQGQTLEFLTEPAQYPGMMMTSSADDQASSSNSNNNNNYDKNHSYANAKSERDVGVLPWNRFTDYQEQHYGNNGAGLRIDSAVRNQKNQIDSAVSDETPSTIHEIGNWAEYK</sequence>
<keyword evidence="2" id="KW-0812">Transmembrane</keyword>
<keyword evidence="2" id="KW-0472">Membrane</keyword>
<evidence type="ECO:0000313" key="4">
    <source>
        <dbReference type="Proteomes" id="UP000214365"/>
    </source>
</evidence>
<dbReference type="STRING" id="1441469.A0A225AKK6"/>
<feature type="transmembrane region" description="Helical" evidence="2">
    <location>
        <begin position="12"/>
        <end position="32"/>
    </location>
</feature>
<accession>A0A225AKK6</accession>
<dbReference type="OrthoDB" id="3436553at2759"/>
<dbReference type="GeneID" id="31006757"/>
<reference evidence="3 4" key="1">
    <citation type="submission" date="2015-06" db="EMBL/GenBank/DDBJ databases">
        <title>Talaromyces atroroseus IBT 11181 draft genome.</title>
        <authorList>
            <person name="Rasmussen K.B."/>
            <person name="Rasmussen S."/>
            <person name="Petersen B."/>
            <person name="Sicheritz-Ponten T."/>
            <person name="Mortensen U.H."/>
            <person name="Thrane U."/>
        </authorList>
    </citation>
    <scope>NUCLEOTIDE SEQUENCE [LARGE SCALE GENOMIC DNA]</scope>
    <source>
        <strain evidence="3 4">IBT 11181</strain>
    </source>
</reference>
<evidence type="ECO:0000256" key="2">
    <source>
        <dbReference type="SAM" id="Phobius"/>
    </source>
</evidence>
<evidence type="ECO:0000313" key="3">
    <source>
        <dbReference type="EMBL" id="OKL57758.1"/>
    </source>
</evidence>
<dbReference type="RefSeq" id="XP_020117879.1">
    <property type="nucleotide sequence ID" value="XM_020261894.1"/>
</dbReference>
<feature type="region of interest" description="Disordered" evidence="1">
    <location>
        <begin position="95"/>
        <end position="124"/>
    </location>
</feature>
<comment type="caution">
    <text evidence="3">The sequence shown here is derived from an EMBL/GenBank/DDBJ whole genome shotgun (WGS) entry which is preliminary data.</text>
</comment>
<protein>
    <submittedName>
        <fullName evidence="3">Uncharacterized protein</fullName>
    </submittedName>
</protein>
<dbReference type="EMBL" id="LFMY01000011">
    <property type="protein sequence ID" value="OKL57758.1"/>
    <property type="molecule type" value="Genomic_DNA"/>
</dbReference>
<dbReference type="AlphaFoldDB" id="A0A225AKK6"/>
<proteinExistence type="predicted"/>
<keyword evidence="4" id="KW-1185">Reference proteome</keyword>
<keyword evidence="2" id="KW-1133">Transmembrane helix</keyword>
<gene>
    <name evidence="3" type="ORF">UA08_07001</name>
</gene>